<feature type="region of interest" description="Disordered" evidence="1">
    <location>
        <begin position="1"/>
        <end position="26"/>
    </location>
</feature>
<organism evidence="3 4">
    <name type="scientific">Pisolithus tinctorius Marx 270</name>
    <dbReference type="NCBI Taxonomy" id="870435"/>
    <lineage>
        <taxon>Eukaryota</taxon>
        <taxon>Fungi</taxon>
        <taxon>Dikarya</taxon>
        <taxon>Basidiomycota</taxon>
        <taxon>Agaricomycotina</taxon>
        <taxon>Agaricomycetes</taxon>
        <taxon>Agaricomycetidae</taxon>
        <taxon>Boletales</taxon>
        <taxon>Sclerodermatineae</taxon>
        <taxon>Pisolithaceae</taxon>
        <taxon>Pisolithus</taxon>
    </lineage>
</organism>
<evidence type="ECO:0000313" key="3">
    <source>
        <dbReference type="EMBL" id="KIO08649.1"/>
    </source>
</evidence>
<protein>
    <recommendedName>
        <fullName evidence="2">DUF6570 domain-containing protein</fullName>
    </recommendedName>
</protein>
<reference evidence="3 4" key="1">
    <citation type="submission" date="2014-04" db="EMBL/GenBank/DDBJ databases">
        <authorList>
            <consortium name="DOE Joint Genome Institute"/>
            <person name="Kuo A."/>
            <person name="Kohler A."/>
            <person name="Costa M.D."/>
            <person name="Nagy L.G."/>
            <person name="Floudas D."/>
            <person name="Copeland A."/>
            <person name="Barry K.W."/>
            <person name="Cichocki N."/>
            <person name="Veneault-Fourrey C."/>
            <person name="LaButti K."/>
            <person name="Lindquist E.A."/>
            <person name="Lipzen A."/>
            <person name="Lundell T."/>
            <person name="Morin E."/>
            <person name="Murat C."/>
            <person name="Sun H."/>
            <person name="Tunlid A."/>
            <person name="Henrissat B."/>
            <person name="Grigoriev I.V."/>
            <person name="Hibbett D.S."/>
            <person name="Martin F."/>
            <person name="Nordberg H.P."/>
            <person name="Cantor M.N."/>
            <person name="Hua S.X."/>
        </authorList>
    </citation>
    <scope>NUCLEOTIDE SEQUENCE [LARGE SCALE GENOMIC DNA]</scope>
    <source>
        <strain evidence="3 4">Marx 270</strain>
    </source>
</reference>
<name>A0A0C3PKA0_PISTI</name>
<keyword evidence="4" id="KW-1185">Reference proteome</keyword>
<evidence type="ECO:0000313" key="4">
    <source>
        <dbReference type="Proteomes" id="UP000054217"/>
    </source>
</evidence>
<proteinExistence type="predicted"/>
<dbReference type="HOGENOM" id="CLU_983921_0_0_1"/>
<reference evidence="4" key="2">
    <citation type="submission" date="2015-01" db="EMBL/GenBank/DDBJ databases">
        <title>Evolutionary Origins and Diversification of the Mycorrhizal Mutualists.</title>
        <authorList>
            <consortium name="DOE Joint Genome Institute"/>
            <consortium name="Mycorrhizal Genomics Consortium"/>
            <person name="Kohler A."/>
            <person name="Kuo A."/>
            <person name="Nagy L.G."/>
            <person name="Floudas D."/>
            <person name="Copeland A."/>
            <person name="Barry K.W."/>
            <person name="Cichocki N."/>
            <person name="Veneault-Fourrey C."/>
            <person name="LaButti K."/>
            <person name="Lindquist E.A."/>
            <person name="Lipzen A."/>
            <person name="Lundell T."/>
            <person name="Morin E."/>
            <person name="Murat C."/>
            <person name="Riley R."/>
            <person name="Ohm R."/>
            <person name="Sun H."/>
            <person name="Tunlid A."/>
            <person name="Henrissat B."/>
            <person name="Grigoriev I.V."/>
            <person name="Hibbett D.S."/>
            <person name="Martin F."/>
        </authorList>
    </citation>
    <scope>NUCLEOTIDE SEQUENCE [LARGE SCALE GENOMIC DNA]</scope>
    <source>
        <strain evidence="4">Marx 270</strain>
    </source>
</reference>
<evidence type="ECO:0000259" key="2">
    <source>
        <dbReference type="Pfam" id="PF20209"/>
    </source>
</evidence>
<dbReference type="InterPro" id="IPR046700">
    <property type="entry name" value="DUF6570"/>
</dbReference>
<dbReference type="AlphaFoldDB" id="A0A0C3PKA0"/>
<gene>
    <name evidence="3" type="ORF">M404DRAFT_23165</name>
</gene>
<accession>A0A0C3PKA0</accession>
<dbReference type="OrthoDB" id="3257061at2759"/>
<evidence type="ECO:0000256" key="1">
    <source>
        <dbReference type="SAM" id="MobiDB-lite"/>
    </source>
</evidence>
<dbReference type="Proteomes" id="UP000054217">
    <property type="component" value="Unassembled WGS sequence"/>
</dbReference>
<dbReference type="EMBL" id="KN831957">
    <property type="protein sequence ID" value="KIO08649.1"/>
    <property type="molecule type" value="Genomic_DNA"/>
</dbReference>
<feature type="domain" description="DUF6570" evidence="2">
    <location>
        <begin position="122"/>
        <end position="268"/>
    </location>
</feature>
<dbReference type="InParanoid" id="A0A0C3PKA0"/>
<feature type="compositionally biased region" description="Acidic residues" evidence="1">
    <location>
        <begin position="1"/>
        <end position="16"/>
    </location>
</feature>
<dbReference type="Pfam" id="PF20209">
    <property type="entry name" value="DUF6570"/>
    <property type="match status" value="1"/>
</dbReference>
<sequence length="283" mass="31929">MEEPAGNESDGEDVQEPPEPTSQYMQLPTPEQQQHCIAAFIDATNNEALESAVCVICMRELLRKEGDLHVIKDILHVRRHLSPAEVHAAHQLWDGLLIASTCIDEGGQGWVCQECHRALRANRMPKYAMNNNLWIGDILLALQKLQFVESLLVAQHYPRCYVFKLYPRDASRAQNPHHLQRAMAGNVTLYEINVPAVVDMLEGRLLLQSVETLSSVLAIMLVGTKQLPKSWLSRTFRVHCDVVLEALKWLQANNENYNDVTISEEHINMLPVDGIPAEIEATI</sequence>